<dbReference type="AlphaFoldDB" id="A0A8E0VJF6"/>
<feature type="compositionally biased region" description="Low complexity" evidence="1">
    <location>
        <begin position="59"/>
        <end position="70"/>
    </location>
</feature>
<reference evidence="2" key="1">
    <citation type="submission" date="2019-05" db="EMBL/GenBank/DDBJ databases">
        <title>Annotation for the trematode Fasciolopsis buski.</title>
        <authorList>
            <person name="Choi Y.-J."/>
        </authorList>
    </citation>
    <scope>NUCLEOTIDE SEQUENCE</scope>
    <source>
        <strain evidence="2">HT</strain>
        <tissue evidence="2">Whole worm</tissue>
    </source>
</reference>
<evidence type="ECO:0000313" key="2">
    <source>
        <dbReference type="EMBL" id="KAA0192856.1"/>
    </source>
</evidence>
<feature type="compositionally biased region" description="Polar residues" evidence="1">
    <location>
        <begin position="102"/>
        <end position="126"/>
    </location>
</feature>
<feature type="compositionally biased region" description="Basic and acidic residues" evidence="1">
    <location>
        <begin position="148"/>
        <end position="157"/>
    </location>
</feature>
<protein>
    <submittedName>
        <fullName evidence="2">Uncharacterized protein</fullName>
    </submittedName>
</protein>
<evidence type="ECO:0000256" key="1">
    <source>
        <dbReference type="SAM" id="MobiDB-lite"/>
    </source>
</evidence>
<gene>
    <name evidence="2" type="ORF">FBUS_03232</name>
</gene>
<feature type="region of interest" description="Disordered" evidence="1">
    <location>
        <begin position="23"/>
        <end position="88"/>
    </location>
</feature>
<proteinExistence type="predicted"/>
<dbReference type="EMBL" id="LUCM01005408">
    <property type="protein sequence ID" value="KAA0192856.1"/>
    <property type="molecule type" value="Genomic_DNA"/>
</dbReference>
<evidence type="ECO:0000313" key="3">
    <source>
        <dbReference type="Proteomes" id="UP000728185"/>
    </source>
</evidence>
<comment type="caution">
    <text evidence="2">The sequence shown here is derived from an EMBL/GenBank/DDBJ whole genome shotgun (WGS) entry which is preliminary data.</text>
</comment>
<organism evidence="2 3">
    <name type="scientific">Fasciolopsis buskii</name>
    <dbReference type="NCBI Taxonomy" id="27845"/>
    <lineage>
        <taxon>Eukaryota</taxon>
        <taxon>Metazoa</taxon>
        <taxon>Spiralia</taxon>
        <taxon>Lophotrochozoa</taxon>
        <taxon>Platyhelminthes</taxon>
        <taxon>Trematoda</taxon>
        <taxon>Digenea</taxon>
        <taxon>Plagiorchiida</taxon>
        <taxon>Echinostomata</taxon>
        <taxon>Echinostomatoidea</taxon>
        <taxon>Fasciolidae</taxon>
        <taxon>Fasciolopsis</taxon>
    </lineage>
</organism>
<keyword evidence="3" id="KW-1185">Reference proteome</keyword>
<name>A0A8E0VJF6_9TREM</name>
<accession>A0A8E0VJF6</accession>
<dbReference type="Proteomes" id="UP000728185">
    <property type="component" value="Unassembled WGS sequence"/>
</dbReference>
<feature type="compositionally biased region" description="Polar residues" evidence="1">
    <location>
        <begin position="136"/>
        <end position="147"/>
    </location>
</feature>
<sequence length="179" mass="19361">MAAEVSYALLNELHETNVEILKRNKSSDAFADSRNAQSDKPKPKSIPIPPTETDLDAVSNPSTSSPSASTKLFRETSRTTDSSGMQYDWGAILDTLDRSDYTGMSNGYSYPPNESDSTSTKSPVPLNTTTNNGNGHSSDLSSPTASEEQSKETRRAAEQAAQQLDDLLFSLGQLKVGFF</sequence>
<feature type="region of interest" description="Disordered" evidence="1">
    <location>
        <begin position="100"/>
        <end position="159"/>
    </location>
</feature>
<dbReference type="OrthoDB" id="6279997at2759"/>